<dbReference type="OrthoDB" id="8774625at2"/>
<organism evidence="2 3">
    <name type="scientific">Massilia atriviolacea</name>
    <dbReference type="NCBI Taxonomy" id="2495579"/>
    <lineage>
        <taxon>Bacteria</taxon>
        <taxon>Pseudomonadati</taxon>
        <taxon>Pseudomonadota</taxon>
        <taxon>Betaproteobacteria</taxon>
        <taxon>Burkholderiales</taxon>
        <taxon>Oxalobacteraceae</taxon>
        <taxon>Telluria group</taxon>
        <taxon>Massilia</taxon>
    </lineage>
</organism>
<feature type="transmembrane region" description="Helical" evidence="1">
    <location>
        <begin position="259"/>
        <end position="277"/>
    </location>
</feature>
<sequence length="350" mass="36860">MTPQSSPDAGASGGVIETAAAYGVAVPRPRLLLVVLALIAACILVLTAIDLATLSAQIASLSSTPGADKLPRDAMRASQLNSSLFIAALMFGVLALIAFGHNWARWVWMLVCMLMGLLVAVGSLALMFSYAPQAAMAKCAVYLVLFVLSCMLFAPSSNAWFRQIKDIRNNPRLNPAFASAAPAAAPLQGESYHPYAPPGAMAGAPAGPVTLPPRARTVTVAVGLLLLNAVAGMVLGVIYMPEVLATQNVPLGDGWMKNVVYGGIAFGIVLMLVLMYFIARGSNVARWIWLVMSVIGFLNAYSAVKTAFVISPLYGTLATISQLIALAGTILLFVPASNQWMRAVAQARRP</sequence>
<evidence type="ECO:0000313" key="3">
    <source>
        <dbReference type="Proteomes" id="UP000278085"/>
    </source>
</evidence>
<keyword evidence="1" id="KW-0472">Membrane</keyword>
<dbReference type="RefSeq" id="WP_126073014.1">
    <property type="nucleotide sequence ID" value="NZ_CP051166.1"/>
</dbReference>
<feature type="transmembrane region" description="Helical" evidence="1">
    <location>
        <begin position="31"/>
        <end position="59"/>
    </location>
</feature>
<feature type="transmembrane region" description="Helical" evidence="1">
    <location>
        <begin position="140"/>
        <end position="161"/>
    </location>
</feature>
<feature type="transmembrane region" description="Helical" evidence="1">
    <location>
        <begin position="79"/>
        <end position="99"/>
    </location>
</feature>
<keyword evidence="1" id="KW-1133">Transmembrane helix</keyword>
<dbReference type="AlphaFoldDB" id="A0A430HQ60"/>
<feature type="transmembrane region" description="Helical" evidence="1">
    <location>
        <begin position="313"/>
        <end position="334"/>
    </location>
</feature>
<accession>A0A430HQ60</accession>
<feature type="transmembrane region" description="Helical" evidence="1">
    <location>
        <begin position="218"/>
        <end position="239"/>
    </location>
</feature>
<evidence type="ECO:0000256" key="1">
    <source>
        <dbReference type="SAM" id="Phobius"/>
    </source>
</evidence>
<dbReference type="EMBL" id="RXLQ01000003">
    <property type="protein sequence ID" value="RSZ59652.1"/>
    <property type="molecule type" value="Genomic_DNA"/>
</dbReference>
<gene>
    <name evidence="2" type="ORF">EJB06_05490</name>
</gene>
<dbReference type="Proteomes" id="UP000278085">
    <property type="component" value="Unassembled WGS sequence"/>
</dbReference>
<reference evidence="2 3" key="1">
    <citation type="submission" date="2018-12" db="EMBL/GenBank/DDBJ databases">
        <authorList>
            <person name="Yang E."/>
        </authorList>
    </citation>
    <scope>NUCLEOTIDE SEQUENCE [LARGE SCALE GENOMIC DNA]</scope>
    <source>
        <strain evidence="2 3">SOD</strain>
    </source>
</reference>
<proteinExistence type="predicted"/>
<keyword evidence="1" id="KW-0812">Transmembrane</keyword>
<keyword evidence="3" id="KW-1185">Reference proteome</keyword>
<feature type="transmembrane region" description="Helical" evidence="1">
    <location>
        <begin position="284"/>
        <end position="301"/>
    </location>
</feature>
<protein>
    <submittedName>
        <fullName evidence="2">Uncharacterized protein</fullName>
    </submittedName>
</protein>
<evidence type="ECO:0000313" key="2">
    <source>
        <dbReference type="EMBL" id="RSZ59652.1"/>
    </source>
</evidence>
<comment type="caution">
    <text evidence="2">The sequence shown here is derived from an EMBL/GenBank/DDBJ whole genome shotgun (WGS) entry which is preliminary data.</text>
</comment>
<feature type="transmembrane region" description="Helical" evidence="1">
    <location>
        <begin position="106"/>
        <end position="128"/>
    </location>
</feature>
<name>A0A430HQ60_9BURK</name>